<name>A0ACB6Z334_THEGA</name>
<reference evidence="1" key="2">
    <citation type="journal article" date="2020" name="Nat. Commun.">
        <title>Large-scale genome sequencing of mycorrhizal fungi provides insights into the early evolution of symbiotic traits.</title>
        <authorList>
            <person name="Miyauchi S."/>
            <person name="Kiss E."/>
            <person name="Kuo A."/>
            <person name="Drula E."/>
            <person name="Kohler A."/>
            <person name="Sanchez-Garcia M."/>
            <person name="Morin E."/>
            <person name="Andreopoulos B."/>
            <person name="Barry K.W."/>
            <person name="Bonito G."/>
            <person name="Buee M."/>
            <person name="Carver A."/>
            <person name="Chen C."/>
            <person name="Cichocki N."/>
            <person name="Clum A."/>
            <person name="Culley D."/>
            <person name="Crous P.W."/>
            <person name="Fauchery L."/>
            <person name="Girlanda M."/>
            <person name="Hayes R.D."/>
            <person name="Keri Z."/>
            <person name="LaButti K."/>
            <person name="Lipzen A."/>
            <person name="Lombard V."/>
            <person name="Magnuson J."/>
            <person name="Maillard F."/>
            <person name="Murat C."/>
            <person name="Nolan M."/>
            <person name="Ohm R.A."/>
            <person name="Pangilinan J."/>
            <person name="Pereira M.F."/>
            <person name="Perotto S."/>
            <person name="Peter M."/>
            <person name="Pfister S."/>
            <person name="Riley R."/>
            <person name="Sitrit Y."/>
            <person name="Stielow J.B."/>
            <person name="Szollosi G."/>
            <person name="Zifcakova L."/>
            <person name="Stursova M."/>
            <person name="Spatafora J.W."/>
            <person name="Tedersoo L."/>
            <person name="Vaario L.M."/>
            <person name="Yamada A."/>
            <person name="Yan M."/>
            <person name="Wang P."/>
            <person name="Xu J."/>
            <person name="Bruns T."/>
            <person name="Baldrian P."/>
            <person name="Vilgalys R."/>
            <person name="Dunand C."/>
            <person name="Henrissat B."/>
            <person name="Grigoriev I.V."/>
            <person name="Hibbett D."/>
            <person name="Nagy L.G."/>
            <person name="Martin F.M."/>
        </authorList>
    </citation>
    <scope>NUCLEOTIDE SEQUENCE</scope>
    <source>
        <strain evidence="1">P2</strain>
    </source>
</reference>
<dbReference type="Proteomes" id="UP000886501">
    <property type="component" value="Unassembled WGS sequence"/>
</dbReference>
<evidence type="ECO:0000313" key="1">
    <source>
        <dbReference type="EMBL" id="KAF9643531.1"/>
    </source>
</evidence>
<keyword evidence="2" id="KW-1185">Reference proteome</keyword>
<reference evidence="1" key="1">
    <citation type="submission" date="2019-10" db="EMBL/GenBank/DDBJ databases">
        <authorList>
            <consortium name="DOE Joint Genome Institute"/>
            <person name="Kuo A."/>
            <person name="Miyauchi S."/>
            <person name="Kiss E."/>
            <person name="Drula E."/>
            <person name="Kohler A."/>
            <person name="Sanchez-Garcia M."/>
            <person name="Andreopoulos B."/>
            <person name="Barry K.W."/>
            <person name="Bonito G."/>
            <person name="Buee M."/>
            <person name="Carver A."/>
            <person name="Chen C."/>
            <person name="Cichocki N."/>
            <person name="Clum A."/>
            <person name="Culley D."/>
            <person name="Crous P.W."/>
            <person name="Fauchery L."/>
            <person name="Girlanda M."/>
            <person name="Hayes R."/>
            <person name="Keri Z."/>
            <person name="Labutti K."/>
            <person name="Lipzen A."/>
            <person name="Lombard V."/>
            <person name="Magnuson J."/>
            <person name="Maillard F."/>
            <person name="Morin E."/>
            <person name="Murat C."/>
            <person name="Nolan M."/>
            <person name="Ohm R."/>
            <person name="Pangilinan J."/>
            <person name="Pereira M."/>
            <person name="Perotto S."/>
            <person name="Peter M."/>
            <person name="Riley R."/>
            <person name="Sitrit Y."/>
            <person name="Stielow B."/>
            <person name="Szollosi G."/>
            <person name="Zifcakova L."/>
            <person name="Stursova M."/>
            <person name="Spatafora J.W."/>
            <person name="Tedersoo L."/>
            <person name="Vaario L.-M."/>
            <person name="Yamada A."/>
            <person name="Yan M."/>
            <person name="Wang P."/>
            <person name="Xu J."/>
            <person name="Bruns T."/>
            <person name="Baldrian P."/>
            <person name="Vilgalys R."/>
            <person name="Henrissat B."/>
            <person name="Grigoriev I.V."/>
            <person name="Hibbett D."/>
            <person name="Nagy L.G."/>
            <person name="Martin F.M."/>
        </authorList>
    </citation>
    <scope>NUCLEOTIDE SEQUENCE</scope>
    <source>
        <strain evidence="1">P2</strain>
    </source>
</reference>
<protein>
    <submittedName>
        <fullName evidence="1">Uncharacterized protein</fullName>
    </submittedName>
</protein>
<organism evidence="1 2">
    <name type="scientific">Thelephora ganbajun</name>
    <name type="common">Ganba fungus</name>
    <dbReference type="NCBI Taxonomy" id="370292"/>
    <lineage>
        <taxon>Eukaryota</taxon>
        <taxon>Fungi</taxon>
        <taxon>Dikarya</taxon>
        <taxon>Basidiomycota</taxon>
        <taxon>Agaricomycotina</taxon>
        <taxon>Agaricomycetes</taxon>
        <taxon>Thelephorales</taxon>
        <taxon>Thelephoraceae</taxon>
        <taxon>Thelephora</taxon>
    </lineage>
</organism>
<proteinExistence type="predicted"/>
<accession>A0ACB6Z334</accession>
<sequence length="296" mass="33476">MSQRLPPASLVYKEQLNFLCYGDALWKPTPKPDYTRINIGDVGFIHRGEFHLLFSAGSPLGQRRLGVDVPITFEQLDIGTLVSSEPRPPGCLHSLTVRRIAGDLPDTEFTPLSSKYGIDFSFDLTGDHGAALVTRYPTYREDSPLNAAFETYTKHHYESWVAFARDKQYGDNIQPILVSGVDMTKDFAMVAYSNKDAPHVPRPAFTIPMFPSNSAPFQGRWRARYFPNINLGPRVEQPMHFLPDAGSTTDEFNQCVFVRHYTMRSRWWGLFPKVIRVGTGPHDLSPGDNRGDAHWN</sequence>
<evidence type="ECO:0000313" key="2">
    <source>
        <dbReference type="Proteomes" id="UP000886501"/>
    </source>
</evidence>
<gene>
    <name evidence="1" type="ORF">BDM02DRAFT_3123328</name>
</gene>
<comment type="caution">
    <text evidence="1">The sequence shown here is derived from an EMBL/GenBank/DDBJ whole genome shotgun (WGS) entry which is preliminary data.</text>
</comment>
<dbReference type="EMBL" id="MU118211">
    <property type="protein sequence ID" value="KAF9643531.1"/>
    <property type="molecule type" value="Genomic_DNA"/>
</dbReference>